<accession>A0ABS7VUS8</accession>
<keyword evidence="1" id="KW-0812">Transmembrane</keyword>
<keyword evidence="3" id="KW-1185">Reference proteome</keyword>
<evidence type="ECO:0000256" key="1">
    <source>
        <dbReference type="SAM" id="Phobius"/>
    </source>
</evidence>
<protein>
    <submittedName>
        <fullName evidence="2">Uncharacterized protein</fullName>
    </submittedName>
</protein>
<dbReference type="RefSeq" id="WP_224315405.1">
    <property type="nucleotide sequence ID" value="NZ_JAIRBM010000020.1"/>
</dbReference>
<dbReference type="Proteomes" id="UP000704176">
    <property type="component" value="Unassembled WGS sequence"/>
</dbReference>
<evidence type="ECO:0000313" key="3">
    <source>
        <dbReference type="Proteomes" id="UP000704176"/>
    </source>
</evidence>
<feature type="transmembrane region" description="Helical" evidence="1">
    <location>
        <begin position="75"/>
        <end position="93"/>
    </location>
</feature>
<evidence type="ECO:0000313" key="2">
    <source>
        <dbReference type="EMBL" id="MBZ6078657.1"/>
    </source>
</evidence>
<comment type="caution">
    <text evidence="2">The sequence shown here is derived from an EMBL/GenBank/DDBJ whole genome shotgun (WGS) entry which is preliminary data.</text>
</comment>
<keyword evidence="1" id="KW-0472">Membrane</keyword>
<name>A0ABS7VUS8_9HYPH</name>
<gene>
    <name evidence="2" type="ORF">K9B37_20560</name>
</gene>
<organism evidence="2 3">
    <name type="scientific">Microvirga puerhi</name>
    <dbReference type="NCBI Taxonomy" id="2876078"/>
    <lineage>
        <taxon>Bacteria</taxon>
        <taxon>Pseudomonadati</taxon>
        <taxon>Pseudomonadota</taxon>
        <taxon>Alphaproteobacteria</taxon>
        <taxon>Hyphomicrobiales</taxon>
        <taxon>Methylobacteriaceae</taxon>
        <taxon>Microvirga</taxon>
    </lineage>
</organism>
<keyword evidence="1" id="KW-1133">Transmembrane helix</keyword>
<proteinExistence type="predicted"/>
<dbReference type="EMBL" id="JAIRBM010000020">
    <property type="protein sequence ID" value="MBZ6078657.1"/>
    <property type="molecule type" value="Genomic_DNA"/>
</dbReference>
<reference evidence="2 3" key="1">
    <citation type="submission" date="2021-09" db="EMBL/GenBank/DDBJ databases">
        <title>The complete genome sequence of a new microorganism.</title>
        <authorList>
            <person name="Zi Z."/>
        </authorList>
    </citation>
    <scope>NUCLEOTIDE SEQUENCE [LARGE SCALE GENOMIC DNA]</scope>
    <source>
        <strain evidence="2 3">WGZ8</strain>
    </source>
</reference>
<sequence length="101" mass="11406">MSDRVEYWWVDCDAGIQPAEVTFRSEIPIHIRLIGSRDIIAAASVELMERLPAAPRLTIQRTPPPSAPEPPRQSVSLLWLVGIILLILVYWFSGPLFDVLK</sequence>